<keyword evidence="10" id="KW-1185">Reference proteome</keyword>
<evidence type="ECO:0000313" key="9">
    <source>
        <dbReference type="EMBL" id="KAF5323501.1"/>
    </source>
</evidence>
<dbReference type="Proteomes" id="UP000541558">
    <property type="component" value="Unassembled WGS sequence"/>
</dbReference>
<keyword evidence="4 7" id="KW-0472">Membrane</keyword>
<dbReference type="GO" id="GO:0034506">
    <property type="term" value="C:chromosome, centromeric core domain"/>
    <property type="evidence" value="ECO:0007669"/>
    <property type="project" value="TreeGrafter"/>
</dbReference>
<dbReference type="PANTHER" id="PTHR28538">
    <property type="entry name" value="INTEGRAL INNER NUCLEAR MEMBRANE PROTEIN IMA1"/>
    <property type="match status" value="1"/>
</dbReference>
<feature type="compositionally biased region" description="Polar residues" evidence="6">
    <location>
        <begin position="422"/>
        <end position="432"/>
    </location>
</feature>
<feature type="transmembrane region" description="Helical" evidence="7">
    <location>
        <begin position="215"/>
        <end position="236"/>
    </location>
</feature>
<sequence>MSSLFRRRHSSVQCWFCNTALPIPQNPRNFRCSACNCWNRYNDRGEILSDEPAMHEESLNRKSFSKRASPSKDQLPNIVRPGPFCHDCQTNQNLIMNLLSNYLPAPEAEYQERLRRVPEYKESVYARYPPVCEACQPAVEDEIHQKEQMARRKALGGWLKEGRERKRRTSGVPKPKEIVIETLAWKIRGALWVSCSVASITLMAAAIIGRRPLNFIPYSTSTLPFLVLGSLLWTMWDPTYVTIKRAYIQGRDVRVYGRTNYILFQLATWISRLLISLVLAFHSKSSLLTRYVASCPRIYLSLALVIELCSLLAYPLCIRIQHPPPIRLIDTQSHRNTLSRSATPASSSHSSIPTPTASTFPKVLEPDLLASLTLSNKPVVTPPKPVFGLPSLASISSRGSSFSNALSAEPTRNNDEDAMDWSPTNEESSSYLGAQKRRQQQQENDGFWLRPQRFFAPEKPTGLENLFERTKLVDDDAMRVDGEEQPSSTAYKAWRSWRIWLPMLVVACSLPLIFFTRPAWSTRIWSTPSRFVTESEL</sequence>
<reference evidence="9 10" key="1">
    <citation type="journal article" date="2020" name="ISME J.">
        <title>Uncovering the hidden diversity of litter-decomposition mechanisms in mushroom-forming fungi.</title>
        <authorList>
            <person name="Floudas D."/>
            <person name="Bentzer J."/>
            <person name="Ahren D."/>
            <person name="Johansson T."/>
            <person name="Persson P."/>
            <person name="Tunlid A."/>
        </authorList>
    </citation>
    <scope>NUCLEOTIDE SEQUENCE [LARGE SCALE GENOMIC DNA]</scope>
    <source>
        <strain evidence="9 10">CBS 175.51</strain>
    </source>
</reference>
<gene>
    <name evidence="9" type="ORF">D9611_005756</name>
</gene>
<feature type="region of interest" description="Disordered" evidence="6">
    <location>
        <begin position="337"/>
        <end position="357"/>
    </location>
</feature>
<evidence type="ECO:0000256" key="6">
    <source>
        <dbReference type="SAM" id="MobiDB-lite"/>
    </source>
</evidence>
<evidence type="ECO:0000256" key="3">
    <source>
        <dbReference type="ARBA" id="ARBA00022989"/>
    </source>
</evidence>
<protein>
    <recommendedName>
        <fullName evidence="8">Ima1 N-terminal domain-containing protein</fullName>
    </recommendedName>
</protein>
<comment type="subcellular location">
    <subcellularLocation>
        <location evidence="1">Nucleus inner membrane</location>
        <topology evidence="1">Multi-pass membrane protein</topology>
    </subcellularLocation>
</comment>
<feature type="region of interest" description="Disordered" evidence="6">
    <location>
        <begin position="403"/>
        <end position="443"/>
    </location>
</feature>
<dbReference type="GO" id="GO:0071765">
    <property type="term" value="P:nuclear inner membrane organization"/>
    <property type="evidence" value="ECO:0007669"/>
    <property type="project" value="InterPro"/>
</dbReference>
<dbReference type="InterPro" id="IPR018617">
    <property type="entry name" value="Ima1_N"/>
</dbReference>
<dbReference type="GO" id="GO:0034992">
    <property type="term" value="C:microtubule organizing center attachment site"/>
    <property type="evidence" value="ECO:0007669"/>
    <property type="project" value="TreeGrafter"/>
</dbReference>
<proteinExistence type="predicted"/>
<feature type="domain" description="Ima1 N-terminal" evidence="8">
    <location>
        <begin position="12"/>
        <end position="139"/>
    </location>
</feature>
<accession>A0A8H5F4N1</accession>
<feature type="transmembrane region" description="Helical" evidence="7">
    <location>
        <begin position="499"/>
        <end position="520"/>
    </location>
</feature>
<evidence type="ECO:0000313" key="10">
    <source>
        <dbReference type="Proteomes" id="UP000541558"/>
    </source>
</evidence>
<keyword evidence="3 7" id="KW-1133">Transmembrane helix</keyword>
<dbReference type="GO" id="GO:0005637">
    <property type="term" value="C:nuclear inner membrane"/>
    <property type="evidence" value="ECO:0007669"/>
    <property type="project" value="UniProtKB-SubCell"/>
</dbReference>
<evidence type="ECO:0000256" key="5">
    <source>
        <dbReference type="ARBA" id="ARBA00023242"/>
    </source>
</evidence>
<comment type="caution">
    <text evidence="9">The sequence shown here is derived from an EMBL/GenBank/DDBJ whole genome shotgun (WGS) entry which is preliminary data.</text>
</comment>
<dbReference type="GO" id="GO:0044732">
    <property type="term" value="C:mitotic spindle pole body"/>
    <property type="evidence" value="ECO:0007669"/>
    <property type="project" value="TreeGrafter"/>
</dbReference>
<feature type="transmembrane region" description="Helical" evidence="7">
    <location>
        <begin position="298"/>
        <end position="317"/>
    </location>
</feature>
<feature type="transmembrane region" description="Helical" evidence="7">
    <location>
        <begin position="190"/>
        <end position="209"/>
    </location>
</feature>
<dbReference type="InterPro" id="IPR042321">
    <property type="entry name" value="Ima1"/>
</dbReference>
<evidence type="ECO:0000256" key="7">
    <source>
        <dbReference type="SAM" id="Phobius"/>
    </source>
</evidence>
<evidence type="ECO:0000259" key="8">
    <source>
        <dbReference type="Pfam" id="PF09779"/>
    </source>
</evidence>
<feature type="compositionally biased region" description="Low complexity" evidence="6">
    <location>
        <begin position="338"/>
        <end position="357"/>
    </location>
</feature>
<evidence type="ECO:0000256" key="1">
    <source>
        <dbReference type="ARBA" id="ARBA00004473"/>
    </source>
</evidence>
<name>A0A8H5F4N1_9AGAR</name>
<organism evidence="9 10">
    <name type="scientific">Ephemerocybe angulata</name>
    <dbReference type="NCBI Taxonomy" id="980116"/>
    <lineage>
        <taxon>Eukaryota</taxon>
        <taxon>Fungi</taxon>
        <taxon>Dikarya</taxon>
        <taxon>Basidiomycota</taxon>
        <taxon>Agaricomycotina</taxon>
        <taxon>Agaricomycetes</taxon>
        <taxon>Agaricomycetidae</taxon>
        <taxon>Agaricales</taxon>
        <taxon>Agaricineae</taxon>
        <taxon>Psathyrellaceae</taxon>
        <taxon>Ephemerocybe</taxon>
    </lineage>
</organism>
<keyword evidence="5" id="KW-0539">Nucleus</keyword>
<keyword evidence="2 7" id="KW-0812">Transmembrane</keyword>
<dbReference type="AlphaFoldDB" id="A0A8H5F4N1"/>
<dbReference type="EMBL" id="JAACJK010000166">
    <property type="protein sequence ID" value="KAF5323501.1"/>
    <property type="molecule type" value="Genomic_DNA"/>
</dbReference>
<evidence type="ECO:0000256" key="4">
    <source>
        <dbReference type="ARBA" id="ARBA00023136"/>
    </source>
</evidence>
<dbReference type="Pfam" id="PF09779">
    <property type="entry name" value="Ima1_N"/>
    <property type="match status" value="1"/>
</dbReference>
<evidence type="ECO:0000256" key="2">
    <source>
        <dbReference type="ARBA" id="ARBA00022692"/>
    </source>
</evidence>
<dbReference type="PANTHER" id="PTHR28538:SF1">
    <property type="entry name" value="INTEGRAL INNER NUCLEAR MEMBRANE PROTEIN IMA1"/>
    <property type="match status" value="1"/>
</dbReference>
<dbReference type="OrthoDB" id="5966927at2759"/>
<feature type="transmembrane region" description="Helical" evidence="7">
    <location>
        <begin position="261"/>
        <end position="283"/>
    </location>
</feature>